<protein>
    <submittedName>
        <fullName evidence="1">Uncharacterized protein</fullName>
    </submittedName>
</protein>
<name>A0ACB0KFY5_TRIPR</name>
<keyword evidence="2" id="KW-1185">Reference proteome</keyword>
<sequence>MIDKIKLVVNAYIKHSNLEYQSKHKLCIQGVTLSSKRKIMSPLSDISYDRENYFMVGTITVPWHKKGKNISVSPELMSVTGNFTTNHNQQVLHYLCLLGMLANIFSTLVYNILG</sequence>
<proteinExistence type="predicted"/>
<comment type="caution">
    <text evidence="1">The sequence shown here is derived from an EMBL/GenBank/DDBJ whole genome shotgun (WGS) entry which is preliminary data.</text>
</comment>
<evidence type="ECO:0000313" key="2">
    <source>
        <dbReference type="Proteomes" id="UP001177021"/>
    </source>
</evidence>
<evidence type="ECO:0000313" key="1">
    <source>
        <dbReference type="EMBL" id="CAJ2655468.1"/>
    </source>
</evidence>
<dbReference type="Proteomes" id="UP001177021">
    <property type="component" value="Unassembled WGS sequence"/>
</dbReference>
<accession>A0ACB0KFY5</accession>
<reference evidence="1" key="1">
    <citation type="submission" date="2023-10" db="EMBL/GenBank/DDBJ databases">
        <authorList>
            <person name="Rodriguez Cubillos JULIANA M."/>
            <person name="De Vega J."/>
        </authorList>
    </citation>
    <scope>NUCLEOTIDE SEQUENCE</scope>
</reference>
<organism evidence="1 2">
    <name type="scientific">Trifolium pratense</name>
    <name type="common">Red clover</name>
    <dbReference type="NCBI Taxonomy" id="57577"/>
    <lineage>
        <taxon>Eukaryota</taxon>
        <taxon>Viridiplantae</taxon>
        <taxon>Streptophyta</taxon>
        <taxon>Embryophyta</taxon>
        <taxon>Tracheophyta</taxon>
        <taxon>Spermatophyta</taxon>
        <taxon>Magnoliopsida</taxon>
        <taxon>eudicotyledons</taxon>
        <taxon>Gunneridae</taxon>
        <taxon>Pentapetalae</taxon>
        <taxon>rosids</taxon>
        <taxon>fabids</taxon>
        <taxon>Fabales</taxon>
        <taxon>Fabaceae</taxon>
        <taxon>Papilionoideae</taxon>
        <taxon>50 kb inversion clade</taxon>
        <taxon>NPAAA clade</taxon>
        <taxon>Hologalegina</taxon>
        <taxon>IRL clade</taxon>
        <taxon>Trifolieae</taxon>
        <taxon>Trifolium</taxon>
    </lineage>
</organism>
<dbReference type="EMBL" id="CASHSV030000206">
    <property type="protein sequence ID" value="CAJ2655468.1"/>
    <property type="molecule type" value="Genomic_DNA"/>
</dbReference>
<gene>
    <name evidence="1" type="ORF">MILVUS5_LOCUS22399</name>
</gene>